<feature type="chain" id="PRO_5013364460" evidence="3">
    <location>
        <begin position="33"/>
        <end position="347"/>
    </location>
</feature>
<feature type="disulfide bond" evidence="2">
    <location>
        <begin position="160"/>
        <end position="170"/>
    </location>
</feature>
<dbReference type="Proteomes" id="UP000189677">
    <property type="component" value="Chromosome"/>
</dbReference>
<dbReference type="GO" id="GO:0004806">
    <property type="term" value="F:triacylglycerol lipase activity"/>
    <property type="evidence" value="ECO:0007669"/>
    <property type="project" value="TreeGrafter"/>
</dbReference>
<sequence>MRHPVSRLRTRALAVGLALAASTLVPSGSAGAADQYEWAALGDSYTAGVFVGDPQPALGDASRDGCDRTTDAYPDVVDQELAEFPPGKPVHLTNVSCGAATIADIATAKQKPISPVQPPEGGWTAVAPQTERAKLGDETDVVTIGVGGNSLPFGGVLLKCLEQGVAGKSCRDHYTNPPEGEESIEDKLARVQDEYIEMLARVHQAAPNAKVITVGYPAVLPDSGSDCNRLALTEVGSITHADVDWLREDVLKKLNSTIQRVTDFFGDRYVDVYSSSVGHDACQPADTKWVEGICGNAGDYWPAKLAGTVLNCAIVGKRATLVHPNAAGHANTAAHVERAIRIALLER</sequence>
<dbReference type="SUPFAM" id="SSF52266">
    <property type="entry name" value="SGNH hydrolase"/>
    <property type="match status" value="1"/>
</dbReference>
<gene>
    <name evidence="5" type="ORF">BBN63_19765</name>
</gene>
<evidence type="ECO:0000259" key="4">
    <source>
        <dbReference type="Pfam" id="PF13472"/>
    </source>
</evidence>
<dbReference type="InterPro" id="IPR036514">
    <property type="entry name" value="SGNH_hydro_sf"/>
</dbReference>
<dbReference type="PANTHER" id="PTHR37981">
    <property type="entry name" value="LIPASE 2"/>
    <property type="match status" value="1"/>
</dbReference>
<evidence type="ECO:0000313" key="5">
    <source>
        <dbReference type="EMBL" id="AQU68120.1"/>
    </source>
</evidence>
<protein>
    <submittedName>
        <fullName evidence="5">Hydrolytic protein</fullName>
    </submittedName>
</protein>
<dbReference type="OrthoDB" id="5503950at2"/>
<feature type="active site" evidence="1">
    <location>
        <position position="323"/>
    </location>
</feature>
<feature type="domain" description="SGNH hydrolase-type esterase" evidence="4">
    <location>
        <begin position="40"/>
        <end position="330"/>
    </location>
</feature>
<evidence type="ECO:0000256" key="1">
    <source>
        <dbReference type="PIRSR" id="PIRSR637460-1"/>
    </source>
</evidence>
<dbReference type="CDD" id="cd01823">
    <property type="entry name" value="SEST_like"/>
    <property type="match status" value="1"/>
</dbReference>
<accession>A0A1U9QV66</accession>
<dbReference type="KEGG" id="snw:BBN63_19765"/>
<evidence type="ECO:0000256" key="3">
    <source>
        <dbReference type="SAM" id="SignalP"/>
    </source>
</evidence>
<dbReference type="Pfam" id="PF13472">
    <property type="entry name" value="Lipase_GDSL_2"/>
    <property type="match status" value="1"/>
</dbReference>
<proteinExistence type="predicted"/>
<dbReference type="Gene3D" id="3.40.50.1110">
    <property type="entry name" value="SGNH hydrolase"/>
    <property type="match status" value="1"/>
</dbReference>
<dbReference type="EMBL" id="CP018047">
    <property type="protein sequence ID" value="AQU68120.1"/>
    <property type="molecule type" value="Genomic_DNA"/>
</dbReference>
<evidence type="ECO:0000256" key="2">
    <source>
        <dbReference type="PIRSR" id="PIRSR637460-2"/>
    </source>
</evidence>
<keyword evidence="6" id="KW-1185">Reference proteome</keyword>
<keyword evidence="2" id="KW-1015">Disulfide bond</keyword>
<reference evidence="5 6" key="1">
    <citation type="submission" date="2016-11" db="EMBL/GenBank/DDBJ databases">
        <title>Complete genome sequence of Streptomyces niveus SCSIO 3406.</title>
        <authorList>
            <person name="Zhu Q."/>
            <person name="Cheng W."/>
            <person name="Song Y."/>
            <person name="Li Q."/>
            <person name="Ju J."/>
        </authorList>
    </citation>
    <scope>NUCLEOTIDE SEQUENCE [LARGE SCALE GENOMIC DNA]</scope>
    <source>
        <strain evidence="5 6">SCSIO 3406</strain>
    </source>
</reference>
<feature type="active site" description="Nucleophile" evidence="1">
    <location>
        <position position="44"/>
    </location>
</feature>
<dbReference type="AlphaFoldDB" id="A0A1U9QV66"/>
<dbReference type="InterPro" id="IPR037460">
    <property type="entry name" value="SEST-like"/>
</dbReference>
<name>A0A1U9QV66_STRNV</name>
<dbReference type="GO" id="GO:0019433">
    <property type="term" value="P:triglyceride catabolic process"/>
    <property type="evidence" value="ECO:0007669"/>
    <property type="project" value="TreeGrafter"/>
</dbReference>
<keyword evidence="3" id="KW-0732">Signal</keyword>
<organism evidence="5 6">
    <name type="scientific">Streptomyces niveus</name>
    <name type="common">Streptomyces spheroides</name>
    <dbReference type="NCBI Taxonomy" id="193462"/>
    <lineage>
        <taxon>Bacteria</taxon>
        <taxon>Bacillati</taxon>
        <taxon>Actinomycetota</taxon>
        <taxon>Actinomycetes</taxon>
        <taxon>Kitasatosporales</taxon>
        <taxon>Streptomycetaceae</taxon>
        <taxon>Streptomyces</taxon>
    </lineage>
</organism>
<evidence type="ECO:0000313" key="6">
    <source>
        <dbReference type="Proteomes" id="UP000189677"/>
    </source>
</evidence>
<feature type="disulfide bond" evidence="2">
    <location>
        <begin position="66"/>
        <end position="97"/>
    </location>
</feature>
<feature type="signal peptide" evidence="3">
    <location>
        <begin position="1"/>
        <end position="32"/>
    </location>
</feature>
<feature type="disulfide bond" evidence="2">
    <location>
        <begin position="227"/>
        <end position="282"/>
    </location>
</feature>
<dbReference type="InterPro" id="IPR013830">
    <property type="entry name" value="SGNH_hydro"/>
</dbReference>
<dbReference type="PANTHER" id="PTHR37981:SF1">
    <property type="entry name" value="SGNH HYDROLASE-TYPE ESTERASE DOMAIN-CONTAINING PROTEIN"/>
    <property type="match status" value="1"/>
</dbReference>
<dbReference type="RefSeq" id="WP_078076714.1">
    <property type="nucleotide sequence ID" value="NZ_CP018047.1"/>
</dbReference>